<dbReference type="EC" id="2.4.99.28" evidence="14"/>
<dbReference type="GO" id="GO:0008955">
    <property type="term" value="F:peptidoglycan glycosyltransferase activity"/>
    <property type="evidence" value="ECO:0007669"/>
    <property type="project" value="UniProtKB-EC"/>
</dbReference>
<evidence type="ECO:0000256" key="4">
    <source>
        <dbReference type="ARBA" id="ARBA00022692"/>
    </source>
</evidence>
<evidence type="ECO:0000256" key="14">
    <source>
        <dbReference type="ARBA" id="ARBA00044770"/>
    </source>
</evidence>
<evidence type="ECO:0000256" key="1">
    <source>
        <dbReference type="ARBA" id="ARBA00004141"/>
    </source>
</evidence>
<dbReference type="AlphaFoldDB" id="A0A1G2EN73"/>
<dbReference type="STRING" id="1801677.A2365_01380"/>
<evidence type="ECO:0000256" key="15">
    <source>
        <dbReference type="ARBA" id="ARBA00049902"/>
    </source>
</evidence>
<evidence type="ECO:0000256" key="9">
    <source>
        <dbReference type="ARBA" id="ARBA00032370"/>
    </source>
</evidence>
<dbReference type="GO" id="GO:0005886">
    <property type="term" value="C:plasma membrane"/>
    <property type="evidence" value="ECO:0007669"/>
    <property type="project" value="TreeGrafter"/>
</dbReference>
<dbReference type="GO" id="GO:0015648">
    <property type="term" value="F:lipid-linked peptidoglycan transporter activity"/>
    <property type="evidence" value="ECO:0007669"/>
    <property type="project" value="TreeGrafter"/>
</dbReference>
<keyword evidence="7 16" id="KW-1133">Transmembrane helix</keyword>
<feature type="transmembrane region" description="Helical" evidence="16">
    <location>
        <begin position="228"/>
        <end position="249"/>
    </location>
</feature>
<evidence type="ECO:0000256" key="11">
    <source>
        <dbReference type="ARBA" id="ARBA00038053"/>
    </source>
</evidence>
<comment type="similarity">
    <text evidence="11">Belongs to the SEDS family. FtsW subfamily.</text>
</comment>
<evidence type="ECO:0000256" key="2">
    <source>
        <dbReference type="ARBA" id="ARBA00022676"/>
    </source>
</evidence>
<evidence type="ECO:0000256" key="5">
    <source>
        <dbReference type="ARBA" id="ARBA00022960"/>
    </source>
</evidence>
<evidence type="ECO:0000256" key="7">
    <source>
        <dbReference type="ARBA" id="ARBA00022989"/>
    </source>
</evidence>
<keyword evidence="2" id="KW-0328">Glycosyltransferase</keyword>
<keyword evidence="6" id="KW-0573">Peptidoglycan synthesis</keyword>
<dbReference type="GO" id="GO:0051301">
    <property type="term" value="P:cell division"/>
    <property type="evidence" value="ECO:0007669"/>
    <property type="project" value="InterPro"/>
</dbReference>
<evidence type="ECO:0000256" key="16">
    <source>
        <dbReference type="SAM" id="Phobius"/>
    </source>
</evidence>
<dbReference type="Pfam" id="PF01098">
    <property type="entry name" value="FTSW_RODA_SPOVE"/>
    <property type="match status" value="1"/>
</dbReference>
<keyword evidence="5" id="KW-0133">Cell shape</keyword>
<evidence type="ECO:0000313" key="18">
    <source>
        <dbReference type="Proteomes" id="UP000177740"/>
    </source>
</evidence>
<feature type="transmembrane region" description="Helical" evidence="16">
    <location>
        <begin position="142"/>
        <end position="174"/>
    </location>
</feature>
<comment type="caution">
    <text evidence="17">The sequence shown here is derived from an EMBL/GenBank/DDBJ whole genome shotgun (WGS) entry which is preliminary data.</text>
</comment>
<evidence type="ECO:0000256" key="8">
    <source>
        <dbReference type="ARBA" id="ARBA00023136"/>
    </source>
</evidence>
<gene>
    <name evidence="17" type="ORF">A2365_01380</name>
</gene>
<dbReference type="GO" id="GO:0032153">
    <property type="term" value="C:cell division site"/>
    <property type="evidence" value="ECO:0007669"/>
    <property type="project" value="TreeGrafter"/>
</dbReference>
<name>A0A1G2EN73_9BACT</name>
<sequence length="359" mass="39051">MKFDYILALLASVLIIIGILILASVSGIASREAFGNTNHYLVHQLLWGILPGVLLAIFFFFIPLGFFKKWAWAAVLLNVIVMILVFIPGIGIIAGGAPRWLNLGFISVQPAEFFKLSFAIYIATWLSNPLRKGNVKYNLIPFLIIFGVVAFILGMQSDLSTLGVISFLGFAMYFSSDSPLWHTGAIAAIALASGALLIRISDYRTMRLKVLLGVIEDPMGLGYQIKQILIAIGSGGVIGLGLGMSAQKFGFVPQTMSDSIFAIYAEETGFLGCIFLIACFFLFLWRCFRIAKLSQDKFSRVFAVGIGSWIAIQAFINMGAMAGIIPLTGIPLPFISYGGSHIISEIAATGILLNISRKR</sequence>
<dbReference type="GO" id="GO:0009252">
    <property type="term" value="P:peptidoglycan biosynthetic process"/>
    <property type="evidence" value="ECO:0007669"/>
    <property type="project" value="UniProtKB-KW"/>
</dbReference>
<feature type="transmembrane region" description="Helical" evidence="16">
    <location>
        <begin position="70"/>
        <end position="93"/>
    </location>
</feature>
<keyword evidence="4 16" id="KW-0812">Transmembrane</keyword>
<dbReference type="InterPro" id="IPR001182">
    <property type="entry name" value="FtsW/RodA"/>
</dbReference>
<protein>
    <recommendedName>
        <fullName evidence="12">Probable peptidoglycan glycosyltransferase FtsW</fullName>
        <ecNumber evidence="14">2.4.99.28</ecNumber>
    </recommendedName>
    <alternativeName>
        <fullName evidence="13">Cell division protein FtsW</fullName>
    </alternativeName>
    <alternativeName>
        <fullName evidence="10">Cell wall polymerase</fullName>
    </alternativeName>
    <alternativeName>
        <fullName evidence="9">Peptidoglycan polymerase</fullName>
    </alternativeName>
</protein>
<evidence type="ECO:0000256" key="6">
    <source>
        <dbReference type="ARBA" id="ARBA00022984"/>
    </source>
</evidence>
<feature type="transmembrane region" description="Helical" evidence="16">
    <location>
        <begin position="334"/>
        <end position="355"/>
    </location>
</feature>
<feature type="transmembrane region" description="Helical" evidence="16">
    <location>
        <begin position="300"/>
        <end position="328"/>
    </location>
</feature>
<evidence type="ECO:0000256" key="12">
    <source>
        <dbReference type="ARBA" id="ARBA00041185"/>
    </source>
</evidence>
<feature type="transmembrane region" description="Helical" evidence="16">
    <location>
        <begin position="269"/>
        <end position="288"/>
    </location>
</feature>
<accession>A0A1G2EN73</accession>
<keyword evidence="8 16" id="KW-0472">Membrane</keyword>
<organism evidence="17 18">
    <name type="scientific">Candidatus Nealsonbacteria bacterium RIFOXYB1_FULL_40_15</name>
    <dbReference type="NCBI Taxonomy" id="1801677"/>
    <lineage>
        <taxon>Bacteria</taxon>
        <taxon>Candidatus Nealsoniibacteriota</taxon>
    </lineage>
</organism>
<dbReference type="PANTHER" id="PTHR30474">
    <property type="entry name" value="CELL CYCLE PROTEIN"/>
    <property type="match status" value="1"/>
</dbReference>
<dbReference type="PANTHER" id="PTHR30474:SF2">
    <property type="entry name" value="PEPTIDOGLYCAN GLYCOSYLTRANSFERASE FTSW-RELATED"/>
    <property type="match status" value="1"/>
</dbReference>
<comment type="catalytic activity">
    <reaction evidence="15">
        <text>[GlcNAc-(1-&gt;4)-Mur2Ac(oyl-L-Ala-gamma-D-Glu-L-Lys-D-Ala-D-Ala)](n)-di-trans,octa-cis-undecaprenyl diphosphate + beta-D-GlcNAc-(1-&gt;4)-Mur2Ac(oyl-L-Ala-gamma-D-Glu-L-Lys-D-Ala-D-Ala)-di-trans,octa-cis-undecaprenyl diphosphate = [GlcNAc-(1-&gt;4)-Mur2Ac(oyl-L-Ala-gamma-D-Glu-L-Lys-D-Ala-D-Ala)](n+1)-di-trans,octa-cis-undecaprenyl diphosphate + di-trans,octa-cis-undecaprenyl diphosphate + H(+)</text>
        <dbReference type="Rhea" id="RHEA:23708"/>
        <dbReference type="Rhea" id="RHEA-COMP:9602"/>
        <dbReference type="Rhea" id="RHEA-COMP:9603"/>
        <dbReference type="ChEBI" id="CHEBI:15378"/>
        <dbReference type="ChEBI" id="CHEBI:58405"/>
        <dbReference type="ChEBI" id="CHEBI:60033"/>
        <dbReference type="ChEBI" id="CHEBI:78435"/>
        <dbReference type="EC" id="2.4.99.28"/>
    </reaction>
</comment>
<dbReference type="Proteomes" id="UP000177740">
    <property type="component" value="Unassembled WGS sequence"/>
</dbReference>
<feature type="transmembrane region" description="Helical" evidence="16">
    <location>
        <begin position="180"/>
        <end position="200"/>
    </location>
</feature>
<evidence type="ECO:0000313" key="17">
    <source>
        <dbReference type="EMBL" id="OGZ26831.1"/>
    </source>
</evidence>
<keyword evidence="3" id="KW-0808">Transferase</keyword>
<dbReference type="GO" id="GO:0008360">
    <property type="term" value="P:regulation of cell shape"/>
    <property type="evidence" value="ECO:0007669"/>
    <property type="project" value="UniProtKB-KW"/>
</dbReference>
<feature type="transmembrane region" description="Helical" evidence="16">
    <location>
        <begin position="41"/>
        <end position="63"/>
    </location>
</feature>
<comment type="subcellular location">
    <subcellularLocation>
        <location evidence="1">Membrane</location>
        <topology evidence="1">Multi-pass membrane protein</topology>
    </subcellularLocation>
</comment>
<evidence type="ECO:0000256" key="10">
    <source>
        <dbReference type="ARBA" id="ARBA00033270"/>
    </source>
</evidence>
<evidence type="ECO:0000256" key="13">
    <source>
        <dbReference type="ARBA" id="ARBA00041418"/>
    </source>
</evidence>
<reference evidence="17 18" key="1">
    <citation type="journal article" date="2016" name="Nat. Commun.">
        <title>Thousands of microbial genomes shed light on interconnected biogeochemical processes in an aquifer system.</title>
        <authorList>
            <person name="Anantharaman K."/>
            <person name="Brown C.T."/>
            <person name="Hug L.A."/>
            <person name="Sharon I."/>
            <person name="Castelle C.J."/>
            <person name="Probst A.J."/>
            <person name="Thomas B.C."/>
            <person name="Singh A."/>
            <person name="Wilkins M.J."/>
            <person name="Karaoz U."/>
            <person name="Brodie E.L."/>
            <person name="Williams K.H."/>
            <person name="Hubbard S.S."/>
            <person name="Banfield J.F."/>
        </authorList>
    </citation>
    <scope>NUCLEOTIDE SEQUENCE [LARGE SCALE GENOMIC DNA]</scope>
</reference>
<proteinExistence type="inferred from homology"/>
<feature type="transmembrane region" description="Helical" evidence="16">
    <location>
        <begin position="113"/>
        <end position="130"/>
    </location>
</feature>
<feature type="transmembrane region" description="Helical" evidence="16">
    <location>
        <begin position="7"/>
        <end position="29"/>
    </location>
</feature>
<evidence type="ECO:0000256" key="3">
    <source>
        <dbReference type="ARBA" id="ARBA00022679"/>
    </source>
</evidence>
<dbReference type="EMBL" id="MHMM01000015">
    <property type="protein sequence ID" value="OGZ26831.1"/>
    <property type="molecule type" value="Genomic_DNA"/>
</dbReference>